<dbReference type="InterPro" id="IPR023187">
    <property type="entry name" value="Tscrpt_reg_MarR-type_CS"/>
</dbReference>
<dbReference type="PRINTS" id="PR00598">
    <property type="entry name" value="HTHMARR"/>
</dbReference>
<dbReference type="InterPro" id="IPR000835">
    <property type="entry name" value="HTH_MarR-typ"/>
</dbReference>
<evidence type="ECO:0000313" key="6">
    <source>
        <dbReference type="Proteomes" id="UP001371218"/>
    </source>
</evidence>
<dbReference type="PROSITE" id="PS01117">
    <property type="entry name" value="HTH_MARR_1"/>
    <property type="match status" value="1"/>
</dbReference>
<dbReference type="InterPro" id="IPR011991">
    <property type="entry name" value="ArsR-like_HTH"/>
</dbReference>
<evidence type="ECO:0000256" key="3">
    <source>
        <dbReference type="ARBA" id="ARBA00023163"/>
    </source>
</evidence>
<proteinExistence type="predicted"/>
<dbReference type="SMART" id="SM00347">
    <property type="entry name" value="HTH_MARR"/>
    <property type="match status" value="1"/>
</dbReference>
<sequence length="166" mass="18395">MNQAENPCPGFYVPGQYRPEQSVGYLMKRVLSSVLAQADERLASLDLTHAQWLPLFKLAVKDCHTVAALAREVELDPGAMTRSLDRLEAKGLVRRERSTEDRRVVNLVLTDEGRAAAMKVPPVMAEVLNNHLKGFTEAEWQQLVSLLTRMVANGEAMQQSSTSSSS</sequence>
<accession>A0ABU9BNV1</accession>
<evidence type="ECO:0000256" key="2">
    <source>
        <dbReference type="ARBA" id="ARBA00023125"/>
    </source>
</evidence>
<evidence type="ECO:0000313" key="5">
    <source>
        <dbReference type="EMBL" id="MEK8031646.1"/>
    </source>
</evidence>
<dbReference type="InterPro" id="IPR036388">
    <property type="entry name" value="WH-like_DNA-bd_sf"/>
</dbReference>
<dbReference type="SUPFAM" id="SSF46785">
    <property type="entry name" value="Winged helix' DNA-binding domain"/>
    <property type="match status" value="1"/>
</dbReference>
<organism evidence="5 6">
    <name type="scientific">Ideonella lacteola</name>
    <dbReference type="NCBI Taxonomy" id="2984193"/>
    <lineage>
        <taxon>Bacteria</taxon>
        <taxon>Pseudomonadati</taxon>
        <taxon>Pseudomonadota</taxon>
        <taxon>Betaproteobacteria</taxon>
        <taxon>Burkholderiales</taxon>
        <taxon>Sphaerotilaceae</taxon>
        <taxon>Ideonella</taxon>
    </lineage>
</organism>
<feature type="domain" description="HTH marR-type" evidence="4">
    <location>
        <begin position="20"/>
        <end position="152"/>
    </location>
</feature>
<name>A0ABU9BNV1_9BURK</name>
<protein>
    <submittedName>
        <fullName evidence="5">MarR family transcriptional regulator</fullName>
    </submittedName>
</protein>
<dbReference type="CDD" id="cd00090">
    <property type="entry name" value="HTH_ARSR"/>
    <property type="match status" value="1"/>
</dbReference>
<gene>
    <name evidence="5" type="ORF">AACH06_12530</name>
</gene>
<keyword evidence="6" id="KW-1185">Reference proteome</keyword>
<dbReference type="InterPro" id="IPR036390">
    <property type="entry name" value="WH_DNA-bd_sf"/>
</dbReference>
<evidence type="ECO:0000256" key="1">
    <source>
        <dbReference type="ARBA" id="ARBA00023015"/>
    </source>
</evidence>
<comment type="caution">
    <text evidence="5">The sequence shown here is derived from an EMBL/GenBank/DDBJ whole genome shotgun (WGS) entry which is preliminary data.</text>
</comment>
<dbReference type="PROSITE" id="PS50995">
    <property type="entry name" value="HTH_MARR_2"/>
    <property type="match status" value="1"/>
</dbReference>
<dbReference type="Pfam" id="PF01047">
    <property type="entry name" value="MarR"/>
    <property type="match status" value="1"/>
</dbReference>
<reference evidence="5 6" key="1">
    <citation type="submission" date="2024-04" db="EMBL/GenBank/DDBJ databases">
        <title>Novel species of the genus Ideonella isolated from streams.</title>
        <authorList>
            <person name="Lu H."/>
        </authorList>
    </citation>
    <scope>NUCLEOTIDE SEQUENCE [LARGE SCALE GENOMIC DNA]</scope>
    <source>
        <strain evidence="5 6">DXS29W</strain>
    </source>
</reference>
<keyword evidence="3" id="KW-0804">Transcription</keyword>
<keyword evidence="1" id="KW-0805">Transcription regulation</keyword>
<dbReference type="RefSeq" id="WP_341426034.1">
    <property type="nucleotide sequence ID" value="NZ_JBBUTG010000006.1"/>
</dbReference>
<evidence type="ECO:0000259" key="4">
    <source>
        <dbReference type="PROSITE" id="PS50995"/>
    </source>
</evidence>
<dbReference type="Proteomes" id="UP001371218">
    <property type="component" value="Unassembled WGS sequence"/>
</dbReference>
<keyword evidence="2" id="KW-0238">DNA-binding</keyword>
<dbReference type="EMBL" id="JBBUTG010000006">
    <property type="protein sequence ID" value="MEK8031646.1"/>
    <property type="molecule type" value="Genomic_DNA"/>
</dbReference>
<dbReference type="Gene3D" id="1.10.10.10">
    <property type="entry name" value="Winged helix-like DNA-binding domain superfamily/Winged helix DNA-binding domain"/>
    <property type="match status" value="1"/>
</dbReference>
<dbReference type="PANTHER" id="PTHR42756">
    <property type="entry name" value="TRANSCRIPTIONAL REGULATOR, MARR"/>
    <property type="match status" value="1"/>
</dbReference>
<dbReference type="PANTHER" id="PTHR42756:SF1">
    <property type="entry name" value="TRANSCRIPTIONAL REPRESSOR OF EMRAB OPERON"/>
    <property type="match status" value="1"/>
</dbReference>